<feature type="transmembrane region" description="Helical" evidence="8">
    <location>
        <begin position="103"/>
        <end position="121"/>
    </location>
</feature>
<feature type="domain" description="ABC transmembrane type-1" evidence="9">
    <location>
        <begin position="64"/>
        <end position="264"/>
    </location>
</feature>
<feature type="domain" description="ABC transmembrane type-1" evidence="9">
    <location>
        <begin position="349"/>
        <end position="541"/>
    </location>
</feature>
<evidence type="ECO:0000259" key="9">
    <source>
        <dbReference type="PROSITE" id="PS50928"/>
    </source>
</evidence>
<dbReference type="PANTHER" id="PTHR43357:SF4">
    <property type="entry name" value="INNER MEMBRANE ABC TRANSPORTER PERMEASE PROTEIN YDCV"/>
    <property type="match status" value="1"/>
</dbReference>
<reference evidence="11" key="2">
    <citation type="submission" date="2020-02" db="EMBL/GenBank/DDBJ databases">
        <authorList>
            <person name="Littmann E."/>
            <person name="Sorbara M."/>
        </authorList>
    </citation>
    <scope>NUCLEOTIDE SEQUENCE</scope>
    <source>
        <strain evidence="11">MSK.1.17</strain>
    </source>
</reference>
<dbReference type="GO" id="GO:0005886">
    <property type="term" value="C:plasma membrane"/>
    <property type="evidence" value="ECO:0007669"/>
    <property type="project" value="UniProtKB-SubCell"/>
</dbReference>
<dbReference type="GeneID" id="97204660"/>
<dbReference type="CDD" id="cd06261">
    <property type="entry name" value="TM_PBP2"/>
    <property type="match status" value="2"/>
</dbReference>
<accession>A0AAX1SPH7</accession>
<dbReference type="EMBL" id="JAKNGE010000025">
    <property type="protein sequence ID" value="MCG4747492.1"/>
    <property type="molecule type" value="Genomic_DNA"/>
</dbReference>
<dbReference type="PROSITE" id="PS50928">
    <property type="entry name" value="ABC_TM1"/>
    <property type="match status" value="2"/>
</dbReference>
<feature type="transmembrane region" description="Helical" evidence="8">
    <location>
        <begin position="526"/>
        <end position="548"/>
    </location>
</feature>
<evidence type="ECO:0000256" key="1">
    <source>
        <dbReference type="ARBA" id="ARBA00004429"/>
    </source>
</evidence>
<evidence type="ECO:0000256" key="4">
    <source>
        <dbReference type="ARBA" id="ARBA00022519"/>
    </source>
</evidence>
<dbReference type="Pfam" id="PF00528">
    <property type="entry name" value="BPD_transp_1"/>
    <property type="match status" value="1"/>
</dbReference>
<feature type="transmembrane region" description="Helical" evidence="8">
    <location>
        <begin position="387"/>
        <end position="409"/>
    </location>
</feature>
<dbReference type="Proteomes" id="UP001299608">
    <property type="component" value="Unassembled WGS sequence"/>
</dbReference>
<dbReference type="Proteomes" id="UP000669239">
    <property type="component" value="Unassembled WGS sequence"/>
</dbReference>
<keyword evidence="4" id="KW-0997">Cell inner membrane</keyword>
<dbReference type="Gene3D" id="1.10.3720.10">
    <property type="entry name" value="MetI-like"/>
    <property type="match status" value="2"/>
</dbReference>
<feature type="transmembrane region" description="Helical" evidence="8">
    <location>
        <begin position="294"/>
        <end position="318"/>
    </location>
</feature>
<dbReference type="SUPFAM" id="SSF161098">
    <property type="entry name" value="MetI-like"/>
    <property type="match status" value="2"/>
</dbReference>
<evidence type="ECO:0000313" key="13">
    <source>
        <dbReference type="Proteomes" id="UP001299608"/>
    </source>
</evidence>
<keyword evidence="6 8" id="KW-1133">Transmembrane helix</keyword>
<dbReference type="InterPro" id="IPR000515">
    <property type="entry name" value="MetI-like"/>
</dbReference>
<reference evidence="11 12" key="1">
    <citation type="journal article" date="2020" name="Cell Host Microbe">
        <title>Functional and Genomic Variation between Human-Derived Isolates of Lachnospiraceae Reveals Inter- and Intra-Species Diversity.</title>
        <authorList>
            <person name="Sorbara M.T."/>
            <person name="Littmann E.R."/>
            <person name="Fontana E."/>
            <person name="Moody T.U."/>
            <person name="Kohout C.E."/>
            <person name="Gjonbalaj M."/>
            <person name="Eaton V."/>
            <person name="Seok R."/>
            <person name="Leiner I.M."/>
            <person name="Pamer E.G."/>
        </authorList>
    </citation>
    <scope>NUCLEOTIDE SEQUENCE [LARGE SCALE GENOMIC DNA]</scope>
    <source>
        <strain evidence="11 12">MSK.1.17</strain>
    </source>
</reference>
<proteinExistence type="inferred from homology"/>
<evidence type="ECO:0000313" key="10">
    <source>
        <dbReference type="EMBL" id="MCG4747492.1"/>
    </source>
</evidence>
<feature type="transmembrane region" description="Helical" evidence="8">
    <location>
        <begin position="469"/>
        <end position="491"/>
    </location>
</feature>
<evidence type="ECO:0000256" key="6">
    <source>
        <dbReference type="ARBA" id="ARBA00022989"/>
    </source>
</evidence>
<dbReference type="AlphaFoldDB" id="A0AAX1SPH7"/>
<comment type="subcellular location">
    <subcellularLocation>
        <location evidence="1">Cell inner membrane</location>
        <topology evidence="1">Multi-pass membrane protein</topology>
    </subcellularLocation>
    <subcellularLocation>
        <location evidence="8">Cell membrane</location>
        <topology evidence="8">Multi-pass membrane protein</topology>
    </subcellularLocation>
</comment>
<keyword evidence="3" id="KW-1003">Cell membrane</keyword>
<feature type="transmembrane region" description="Helical" evidence="8">
    <location>
        <begin position="68"/>
        <end position="91"/>
    </location>
</feature>
<feature type="transmembrane region" description="Helical" evidence="8">
    <location>
        <begin position="353"/>
        <end position="375"/>
    </location>
</feature>
<evidence type="ECO:0000256" key="7">
    <source>
        <dbReference type="ARBA" id="ARBA00023136"/>
    </source>
</evidence>
<dbReference type="InterPro" id="IPR035906">
    <property type="entry name" value="MetI-like_sf"/>
</dbReference>
<dbReference type="EMBL" id="JAAITT010000002">
    <property type="protein sequence ID" value="NSJ47451.1"/>
    <property type="molecule type" value="Genomic_DNA"/>
</dbReference>
<comment type="caution">
    <text evidence="10">The sequence shown here is derived from an EMBL/GenBank/DDBJ whole genome shotgun (WGS) entry which is preliminary data.</text>
</comment>
<dbReference type="GO" id="GO:0055085">
    <property type="term" value="P:transmembrane transport"/>
    <property type="evidence" value="ECO:0007669"/>
    <property type="project" value="InterPro"/>
</dbReference>
<evidence type="ECO:0000256" key="3">
    <source>
        <dbReference type="ARBA" id="ARBA00022475"/>
    </source>
</evidence>
<feature type="transmembrane region" description="Helical" evidence="8">
    <location>
        <begin position="12"/>
        <end position="35"/>
    </location>
</feature>
<sequence>MSSMSSVRSRRLSIPAAGAGILLFFVFTWPLVYLFSDGFKTPDGRFTLAYLVQLLGDPSFYRVIANTIIVNTGGTLLAASLGILFAFLIAYTDLPCKPLIHNLLLVPLVIPGYIITLAWMQTLGQGSLIYRLTHFPLYSHWGIILIFGVCNYPLLYLLALNNFRKISRELEQAATVSGCRKWSVFFHVTLPLSAGILINAMLLIFLSCLDNFGTVAFIGIPANITVLSTDIYKAVTSFSHDSFGSAAIRAIFLSLIAFGLMWASGRTTGGLHSVMAEKEDMSVRCSLGKFRIPLLCAALLILALINIMPLMTLVMTSLTKAMGVPFRPDTVTLANFEKIFRNSKCLNGLKNSLVLAMGSVSVCAVLGITVSYGTLRRKSKLCGILQHLLTFPYSIPGIILGLGLILTFAKPVFGISIYGSIWILLLAYIIRFTAVILRACNSAFATLDPAMEEAGMSCGAAAPSIWKQIILPLTSAPVLSGMGLVFLSSLMELTTSSILWSAGSETVGVVIFNFTSAGKTNMASAYSTVILLLAAIGFGLLKLSGWLAEWVRVRPAVRAACFTNERSMQS</sequence>
<feature type="transmembrane region" description="Helical" evidence="8">
    <location>
        <begin position="141"/>
        <end position="163"/>
    </location>
</feature>
<feature type="transmembrane region" description="Helical" evidence="8">
    <location>
        <begin position="246"/>
        <end position="265"/>
    </location>
</feature>
<feature type="transmembrane region" description="Helical" evidence="8">
    <location>
        <begin position="415"/>
        <end position="437"/>
    </location>
</feature>
<keyword evidence="2 8" id="KW-0813">Transport</keyword>
<keyword evidence="7 8" id="KW-0472">Membrane</keyword>
<evidence type="ECO:0000256" key="5">
    <source>
        <dbReference type="ARBA" id="ARBA00022692"/>
    </source>
</evidence>
<evidence type="ECO:0000313" key="12">
    <source>
        <dbReference type="Proteomes" id="UP000669239"/>
    </source>
</evidence>
<gene>
    <name evidence="11" type="ORF">G5B36_01860</name>
    <name evidence="10" type="ORF">L0N08_18860</name>
</gene>
<evidence type="ECO:0000256" key="8">
    <source>
        <dbReference type="RuleBase" id="RU363032"/>
    </source>
</evidence>
<protein>
    <submittedName>
        <fullName evidence="10">Iron ABC transporter permease</fullName>
    </submittedName>
</protein>
<evidence type="ECO:0000313" key="11">
    <source>
        <dbReference type="EMBL" id="NSJ47451.1"/>
    </source>
</evidence>
<reference evidence="10" key="3">
    <citation type="submission" date="2022-01" db="EMBL/GenBank/DDBJ databases">
        <title>Collection of gut derived symbiotic bacterial strains cultured from healthy donors.</title>
        <authorList>
            <person name="Lin H."/>
            <person name="Kohout C."/>
            <person name="Waligurski E."/>
            <person name="Pamer E.G."/>
        </authorList>
    </citation>
    <scope>NUCLEOTIDE SEQUENCE</scope>
    <source>
        <strain evidence="10">DFI.6.55</strain>
    </source>
</reference>
<comment type="similarity">
    <text evidence="8">Belongs to the binding-protein-dependent transport system permease family.</text>
</comment>
<feature type="transmembrane region" description="Helical" evidence="8">
    <location>
        <begin position="184"/>
        <end position="206"/>
    </location>
</feature>
<keyword evidence="12" id="KW-1185">Reference proteome</keyword>
<keyword evidence="5 8" id="KW-0812">Transmembrane</keyword>
<dbReference type="RefSeq" id="WP_117556010.1">
    <property type="nucleotide sequence ID" value="NZ_BAABZL010000001.1"/>
</dbReference>
<name>A0AAX1SPH7_9FIRM</name>
<organism evidence="10 13">
    <name type="scientific">Enterocloster aldenensis</name>
    <dbReference type="NCBI Taxonomy" id="358742"/>
    <lineage>
        <taxon>Bacteria</taxon>
        <taxon>Bacillati</taxon>
        <taxon>Bacillota</taxon>
        <taxon>Clostridia</taxon>
        <taxon>Lachnospirales</taxon>
        <taxon>Lachnospiraceae</taxon>
        <taxon>Enterocloster</taxon>
    </lineage>
</organism>
<dbReference type="PANTHER" id="PTHR43357">
    <property type="entry name" value="INNER MEMBRANE ABC TRANSPORTER PERMEASE PROTEIN YDCV"/>
    <property type="match status" value="1"/>
</dbReference>
<evidence type="ECO:0000256" key="2">
    <source>
        <dbReference type="ARBA" id="ARBA00022448"/>
    </source>
</evidence>